<name>A0A914D866_9BILA</name>
<sequence length="69" mass="7535">MRPLPSHYFVYTIGSGSSVELGVVFLVRDRALGTESNALLGISGRAKFLDALHGYLKTEYGADMGQRDE</sequence>
<dbReference type="WBParaSite" id="ACRNAN_scaffold2067.g32831.t1">
    <property type="protein sequence ID" value="ACRNAN_scaffold2067.g32831.t1"/>
    <property type="gene ID" value="ACRNAN_scaffold2067.g32831"/>
</dbReference>
<keyword evidence="1" id="KW-1185">Reference proteome</keyword>
<organism evidence="1 2">
    <name type="scientific">Acrobeloides nanus</name>
    <dbReference type="NCBI Taxonomy" id="290746"/>
    <lineage>
        <taxon>Eukaryota</taxon>
        <taxon>Metazoa</taxon>
        <taxon>Ecdysozoa</taxon>
        <taxon>Nematoda</taxon>
        <taxon>Chromadorea</taxon>
        <taxon>Rhabditida</taxon>
        <taxon>Tylenchina</taxon>
        <taxon>Cephalobomorpha</taxon>
        <taxon>Cephaloboidea</taxon>
        <taxon>Cephalobidae</taxon>
        <taxon>Acrobeloides</taxon>
    </lineage>
</organism>
<protein>
    <submittedName>
        <fullName evidence="2">Uncharacterized protein</fullName>
    </submittedName>
</protein>
<accession>A0A914D866</accession>
<proteinExistence type="predicted"/>
<dbReference type="AlphaFoldDB" id="A0A914D866"/>
<evidence type="ECO:0000313" key="2">
    <source>
        <dbReference type="WBParaSite" id="ACRNAN_scaffold2067.g32831.t1"/>
    </source>
</evidence>
<reference evidence="2" key="1">
    <citation type="submission" date="2022-11" db="UniProtKB">
        <authorList>
            <consortium name="WormBaseParasite"/>
        </authorList>
    </citation>
    <scope>IDENTIFICATION</scope>
</reference>
<evidence type="ECO:0000313" key="1">
    <source>
        <dbReference type="Proteomes" id="UP000887540"/>
    </source>
</evidence>
<dbReference type="Proteomes" id="UP000887540">
    <property type="component" value="Unplaced"/>
</dbReference>